<evidence type="ECO:0000259" key="1">
    <source>
        <dbReference type="Pfam" id="PF01869"/>
    </source>
</evidence>
<protein>
    <submittedName>
        <fullName evidence="2">N-acetylmuramic acid/N-acetylglucosamine kinase</fullName>
    </submittedName>
</protein>
<evidence type="ECO:0000313" key="2">
    <source>
        <dbReference type="EMBL" id="GKX31798.1"/>
    </source>
</evidence>
<dbReference type="InterPro" id="IPR002731">
    <property type="entry name" value="ATPase_BadF"/>
</dbReference>
<organism evidence="2 3">
    <name type="scientific">Vallitalea longa</name>
    <dbReference type="NCBI Taxonomy" id="2936439"/>
    <lineage>
        <taxon>Bacteria</taxon>
        <taxon>Bacillati</taxon>
        <taxon>Bacillota</taxon>
        <taxon>Clostridia</taxon>
        <taxon>Lachnospirales</taxon>
        <taxon>Vallitaleaceae</taxon>
        <taxon>Vallitalea</taxon>
    </lineage>
</organism>
<dbReference type="PANTHER" id="PTHR43190">
    <property type="entry name" value="N-ACETYL-D-GLUCOSAMINE KINASE"/>
    <property type="match status" value="1"/>
</dbReference>
<keyword evidence="2" id="KW-0418">Kinase</keyword>
<dbReference type="Pfam" id="PF01869">
    <property type="entry name" value="BcrAD_BadFG"/>
    <property type="match status" value="1"/>
</dbReference>
<keyword evidence="2" id="KW-0808">Transferase</keyword>
<dbReference type="InterPro" id="IPR043129">
    <property type="entry name" value="ATPase_NBD"/>
</dbReference>
<dbReference type="CDD" id="cd24007">
    <property type="entry name" value="ASKHA_NBD_eukNAGK-like"/>
    <property type="match status" value="1"/>
</dbReference>
<evidence type="ECO:0000313" key="3">
    <source>
        <dbReference type="Proteomes" id="UP001144256"/>
    </source>
</evidence>
<feature type="domain" description="ATPase BadF/BadG/BcrA/BcrD type" evidence="1">
    <location>
        <begin position="4"/>
        <end position="301"/>
    </location>
</feature>
<proteinExistence type="predicted"/>
<keyword evidence="3" id="KW-1185">Reference proteome</keyword>
<comment type="caution">
    <text evidence="2">The sequence shown here is derived from an EMBL/GenBank/DDBJ whole genome shotgun (WGS) entry which is preliminary data.</text>
</comment>
<dbReference type="InterPro" id="IPR052519">
    <property type="entry name" value="Euk-type_GlcNAc_Kinase"/>
</dbReference>
<dbReference type="Proteomes" id="UP001144256">
    <property type="component" value="Unassembled WGS sequence"/>
</dbReference>
<gene>
    <name evidence="2" type="primary">murK</name>
    <name evidence="2" type="ORF">SH1V18_42780</name>
</gene>
<dbReference type="GO" id="GO:0016301">
    <property type="term" value="F:kinase activity"/>
    <property type="evidence" value="ECO:0007669"/>
    <property type="project" value="UniProtKB-KW"/>
</dbReference>
<sequence>MYLVGIDGGGTKTKCVIGDQKGNILSEGYGGNANYQICGEKVAKDSIVSALQEAMNKINISLDDIEYSVLGLAGADDDMDYKILNKICKSIFMNVPFEVFNDCFIGLRSGSQDNWGVISICGTGAAYAGRSRDGEEVILRNMDYMLGNKGGGSELVEHALHYAFRSNENTGDKTILENTIPKLFQVKDMSDVYNHIRTKGLTEEQLFNIPIDLFDAADMRDRVAQNIVINMGITAGEYTNAVIRKLGFQDKKVPVILIGSVFKTRNPLLLTAYSLSVYKEASKADIIIPDIDPVMGAYYLAVDKKKGIVI</sequence>
<dbReference type="EMBL" id="BRLB01000021">
    <property type="protein sequence ID" value="GKX31798.1"/>
    <property type="molecule type" value="Genomic_DNA"/>
</dbReference>
<dbReference type="RefSeq" id="WP_281819099.1">
    <property type="nucleotide sequence ID" value="NZ_BRLB01000021.1"/>
</dbReference>
<reference evidence="2" key="1">
    <citation type="submission" date="2022-06" db="EMBL/GenBank/DDBJ databases">
        <title>Vallitalea longa sp. nov., an anaerobic bacterium isolated from marine sediment.</title>
        <authorList>
            <person name="Hirano S."/>
            <person name="Terahara T."/>
            <person name="Mori K."/>
            <person name="Hamada M."/>
            <person name="Matsumoto R."/>
            <person name="Kobayashi T."/>
        </authorList>
    </citation>
    <scope>NUCLEOTIDE SEQUENCE</scope>
    <source>
        <strain evidence="2">SH18-1</strain>
    </source>
</reference>
<dbReference type="SUPFAM" id="SSF53067">
    <property type="entry name" value="Actin-like ATPase domain"/>
    <property type="match status" value="2"/>
</dbReference>
<dbReference type="AlphaFoldDB" id="A0A9W5YIA9"/>
<accession>A0A9W5YIA9</accession>
<dbReference type="PANTHER" id="PTHR43190:SF3">
    <property type="entry name" value="N-ACETYL-D-GLUCOSAMINE KINASE"/>
    <property type="match status" value="1"/>
</dbReference>
<name>A0A9W5YIA9_9FIRM</name>
<dbReference type="Gene3D" id="3.30.420.40">
    <property type="match status" value="2"/>
</dbReference>